<accession>A0A345UM90</accession>
<evidence type="ECO:0000313" key="1">
    <source>
        <dbReference type="EMBL" id="AXJ01592.1"/>
    </source>
</evidence>
<dbReference type="RefSeq" id="WP_124245599.1">
    <property type="nucleotide sequence ID" value="NZ_CP027806.1"/>
</dbReference>
<protein>
    <submittedName>
        <fullName evidence="1">Uncharacterized protein</fullName>
    </submittedName>
</protein>
<organism evidence="1 2">
    <name type="scientific">Cyclonatronum proteinivorum</name>
    <dbReference type="NCBI Taxonomy" id="1457365"/>
    <lineage>
        <taxon>Bacteria</taxon>
        <taxon>Pseudomonadati</taxon>
        <taxon>Balneolota</taxon>
        <taxon>Balneolia</taxon>
        <taxon>Balneolales</taxon>
        <taxon>Cyclonatronaceae</taxon>
        <taxon>Cyclonatronum</taxon>
    </lineage>
</organism>
<reference evidence="1 2" key="1">
    <citation type="submission" date="2018-03" db="EMBL/GenBank/DDBJ databases">
        <title>Phenotypic and genomic properties of Cyclonatronum proteinivorum gen. nov., sp. nov., a haloalkaliphilic bacteroidete from soda lakes possessing Na+-translocating rhodopsin.</title>
        <authorList>
            <person name="Toshchakov S.V."/>
            <person name="Korzhenkov A."/>
            <person name="Samarov N.I."/>
            <person name="Kublanov I.V."/>
            <person name="Muntyan M.S."/>
            <person name="Sorokin D.Y."/>
        </authorList>
    </citation>
    <scope>NUCLEOTIDE SEQUENCE [LARGE SCALE GENOMIC DNA]</scope>
    <source>
        <strain evidence="1 2">Omega</strain>
    </source>
</reference>
<dbReference type="KEGG" id="cprv:CYPRO_2350"/>
<sequence>MEEEPPHLSAKQTAFLRRILRDTGSPKEESLQRVAEYIRFIQQAEAQEADPQAPPVAPDRALLLERIKKALIQSGQYPGSSTSETPGD</sequence>
<keyword evidence="2" id="KW-1185">Reference proteome</keyword>
<evidence type="ECO:0000313" key="2">
    <source>
        <dbReference type="Proteomes" id="UP000254808"/>
    </source>
</evidence>
<gene>
    <name evidence="1" type="ORF">CYPRO_2350</name>
</gene>
<proteinExistence type="predicted"/>
<dbReference type="EMBL" id="CP027806">
    <property type="protein sequence ID" value="AXJ01592.1"/>
    <property type="molecule type" value="Genomic_DNA"/>
</dbReference>
<dbReference type="Proteomes" id="UP000254808">
    <property type="component" value="Chromosome"/>
</dbReference>
<dbReference type="AlphaFoldDB" id="A0A345UM90"/>
<name>A0A345UM90_9BACT</name>